<dbReference type="SUPFAM" id="SSF50998">
    <property type="entry name" value="Quinoprotein alcohol dehydrogenase-like"/>
    <property type="match status" value="1"/>
</dbReference>
<dbReference type="PANTHER" id="PTHR37981:SF1">
    <property type="entry name" value="SGNH HYDROLASE-TYPE ESTERASE DOMAIN-CONTAINING PROTEIN"/>
    <property type="match status" value="1"/>
</dbReference>
<feature type="compositionally biased region" description="Low complexity" evidence="3">
    <location>
        <begin position="27"/>
        <end position="51"/>
    </location>
</feature>
<evidence type="ECO:0000259" key="5">
    <source>
        <dbReference type="Pfam" id="PF25275"/>
    </source>
</evidence>
<dbReference type="SUPFAM" id="SSF52266">
    <property type="entry name" value="SGNH hydrolase"/>
    <property type="match status" value="1"/>
</dbReference>
<keyword evidence="7" id="KW-1185">Reference proteome</keyword>
<organism evidence="6 7">
    <name type="scientific">Streptomyces aquilus</name>
    <dbReference type="NCBI Taxonomy" id="2548456"/>
    <lineage>
        <taxon>Bacteria</taxon>
        <taxon>Bacillati</taxon>
        <taxon>Actinomycetota</taxon>
        <taxon>Actinomycetes</taxon>
        <taxon>Kitasatosporales</taxon>
        <taxon>Streptomycetaceae</taxon>
        <taxon>Streptomyces</taxon>
    </lineage>
</organism>
<evidence type="ECO:0000313" key="6">
    <source>
        <dbReference type="EMBL" id="AZP21016.1"/>
    </source>
</evidence>
<dbReference type="GO" id="GO:0019433">
    <property type="term" value="P:triglyceride catabolic process"/>
    <property type="evidence" value="ECO:0007669"/>
    <property type="project" value="TreeGrafter"/>
</dbReference>
<gene>
    <name evidence="6" type="ORF">EJC51_36055</name>
</gene>
<evidence type="ECO:0000256" key="1">
    <source>
        <dbReference type="PIRSR" id="PIRSR637460-1"/>
    </source>
</evidence>
<proteinExistence type="predicted"/>
<feature type="chain" id="PRO_5018660450" evidence="4">
    <location>
        <begin position="32"/>
        <end position="1342"/>
    </location>
</feature>
<feature type="disulfide bond" evidence="2">
    <location>
        <begin position="1218"/>
        <end position="1272"/>
    </location>
</feature>
<feature type="compositionally biased region" description="Polar residues" evidence="3">
    <location>
        <begin position="439"/>
        <end position="453"/>
    </location>
</feature>
<protein>
    <submittedName>
        <fullName evidence="6">SGNH/GDSL hydrolase family protein</fullName>
    </submittedName>
</protein>
<sequence>MRLRHRARASIALLATSLVVTGLTQTGPAFASPPSRSPSSAAASSGTGDPAPKAPAQDRSPKVLSPDTQLPSGWRKSADRAVTVAGDGSALRVLAADSGKAYQWRTVATLSEPGFGTDLWIGNACVTGSGKRAVVVYAPRDFTNSPELMERGGFAAVVDLTSGKVTKLADTVTLGYFNPGCGTGETAVLTQLGDEQRNQTRLLTVNTATGAVVRRQTENVQVTSAVPTPDGIVGAAAGRLIGFDRKNHTTELATTTGPAFGLHVDAEGGVDFLDQKDGKARARRTAAGRTTTFARGRSGALGLAAGTSGRVFLTGKPTSVTHLPSPVRQLKVAADAEVSSTGALAVDQAVSASLRSHVSDPLAATAWNTAAPLKIKTEVPATGKKISFTVSAAATGAKAAGGQASPALTGSGTPSRSAATMSAAVAGSPTSTIDDDRTCSQPRNDPAQQAYQPTPNQVEWAADMAIRSDLTSTYVRQGGWRTADGLGTVNPQGMFPLPGLTGTSGGRIPAQVLLGVLAQESNLWQAEGGALPGQTSSTLASTNGFYGHPSDPATPEDHWQIDWSKTDCGYGIGQQTDGMKTGAVDELPAAQQRAIALDYTSNIAIAAQTLEKKWNELHDTAVTPGAIKLNTDDPAAPENWFAALWDYNSGLNYYIPANPSGYWGLGWLNNPSNPLYPPDRHAFLDGNTYADAGHPQDWSYEEKVLGWGAWPIDTGRAYADDGTANNSNTAGYSAAWWSTDADRSSVKPDLDTFCAPLVNDCDPANPPRCEVDHLGETCDPPHWYHANQTTWKVDCPNSCGHEYLTYKTLRTELGNGNNGAGTMCDNSDLGFTVVDDVSSSVPTFTDNCAKSGWTNAGTFGFRFNADSAGHYEAKGDLHQIGGGFGDHFWYAHARDDAHGATANVSDPDTDPGIASGAMAATGTWRLNTQRTSWTRVLVHLPNTGSGSQQAVYTIHLGDGTTHNRIINAVAHANQWVSLGIYHFTAGSDFQGVTLSNYTPEGQADNDVAWDAVGFQWLSAKPRHIVAALGDSYSSGEGAGSYDKSTDQDHGTVDWDACRRSANAWPRKLVLPGESASLSLLSDNYSPDAELGFVACSGAHTWQVDGSVDTSYWQSGDIAAGDGEFREIPQVDSGVLTKDTTLVTLTIGGNNYGAFVNAVTDCAGLGDCAGSDFLSKYEKLIDQTKEDIGNTLAAVAQQAPNAKILLVGYPEILSRTVKCTGSWYIDGDEAAALATLANYMDTAQKAKVDELHAAGYDVSYANPVSAFVGHGGCDSDEWINKIVLGPNGDGDFHEGDPHAVCIAASGIGQTCLSREAFHPNNAGTTGYEHVVESALTSIGYTGA</sequence>
<reference evidence="6 7" key="1">
    <citation type="submission" date="2018-12" db="EMBL/GenBank/DDBJ databases">
        <authorList>
            <person name="Li K."/>
        </authorList>
    </citation>
    <scope>NUCLEOTIDE SEQUENCE [LARGE SCALE GENOMIC DNA]</scope>
    <source>
        <strain evidence="7">CR22</strain>
    </source>
</reference>
<dbReference type="GO" id="GO:0004806">
    <property type="term" value="F:triacylglycerol lipase activity"/>
    <property type="evidence" value="ECO:0007669"/>
    <property type="project" value="TreeGrafter"/>
</dbReference>
<keyword evidence="2" id="KW-1015">Disulfide bond</keyword>
<dbReference type="EMBL" id="CP034463">
    <property type="protein sequence ID" value="AZP21016.1"/>
    <property type="molecule type" value="Genomic_DNA"/>
</dbReference>
<keyword evidence="4" id="KW-0732">Signal</keyword>
<dbReference type="PANTHER" id="PTHR37981">
    <property type="entry name" value="LIPASE 2"/>
    <property type="match status" value="1"/>
</dbReference>
<dbReference type="RefSeq" id="WP_126274878.1">
    <property type="nucleotide sequence ID" value="NZ_CP034463.1"/>
</dbReference>
<dbReference type="Pfam" id="PF25275">
    <property type="entry name" value="Golvesin_C"/>
    <property type="match status" value="1"/>
</dbReference>
<feature type="domain" description="Golvesin/Xly CBD-like" evidence="5">
    <location>
        <begin position="915"/>
        <end position="1013"/>
    </location>
</feature>
<accession>A0A3Q9C5A0</accession>
<dbReference type="InterPro" id="IPR037460">
    <property type="entry name" value="SEST-like"/>
</dbReference>
<dbReference type="InterPro" id="IPR036514">
    <property type="entry name" value="SGNH_hydro_sf"/>
</dbReference>
<feature type="compositionally biased region" description="Polar residues" evidence="3">
    <location>
        <begin position="406"/>
        <end position="420"/>
    </location>
</feature>
<feature type="active site" evidence="1">
    <location>
        <position position="1292"/>
    </location>
</feature>
<dbReference type="InterPro" id="IPR011047">
    <property type="entry name" value="Quinoprotein_ADH-like_sf"/>
</dbReference>
<feature type="disulfide bond" evidence="2">
    <location>
        <begin position="1161"/>
        <end position="1167"/>
    </location>
</feature>
<feature type="signal peptide" evidence="4">
    <location>
        <begin position="1"/>
        <end position="31"/>
    </location>
</feature>
<feature type="disulfide bond" evidence="2">
    <location>
        <begin position="1057"/>
        <end position="1095"/>
    </location>
</feature>
<dbReference type="CDD" id="cd01823">
    <property type="entry name" value="SEST_like"/>
    <property type="match status" value="1"/>
</dbReference>
<evidence type="ECO:0000256" key="3">
    <source>
        <dbReference type="SAM" id="MobiDB-lite"/>
    </source>
</evidence>
<evidence type="ECO:0000256" key="4">
    <source>
        <dbReference type="SAM" id="SignalP"/>
    </source>
</evidence>
<keyword evidence="6" id="KW-0378">Hydrolase</keyword>
<dbReference type="KEGG" id="saqu:EJC51_36055"/>
<dbReference type="Proteomes" id="UP000280197">
    <property type="component" value="Chromosome"/>
</dbReference>
<dbReference type="InterPro" id="IPR033803">
    <property type="entry name" value="CBD-like_Golvesin-Xly"/>
</dbReference>
<name>A0A3Q9C5A0_9ACTN</name>
<feature type="region of interest" description="Disordered" evidence="3">
    <location>
        <begin position="399"/>
        <end position="453"/>
    </location>
</feature>
<feature type="active site" description="Nucleophile" evidence="1">
    <location>
        <position position="1031"/>
    </location>
</feature>
<feature type="region of interest" description="Disordered" evidence="3">
    <location>
        <begin position="27"/>
        <end position="79"/>
    </location>
</feature>
<evidence type="ECO:0000256" key="2">
    <source>
        <dbReference type="PIRSR" id="PIRSR637460-2"/>
    </source>
</evidence>
<evidence type="ECO:0000313" key="7">
    <source>
        <dbReference type="Proteomes" id="UP000280197"/>
    </source>
</evidence>
<dbReference type="Gene3D" id="3.40.50.1110">
    <property type="entry name" value="SGNH hydrolase"/>
    <property type="match status" value="1"/>
</dbReference>